<dbReference type="EMBL" id="KB445654">
    <property type="protein sequence ID" value="EMD58965.1"/>
    <property type="molecule type" value="Genomic_DNA"/>
</dbReference>
<evidence type="ECO:0000313" key="1">
    <source>
        <dbReference type="EMBL" id="EMD58965.1"/>
    </source>
</evidence>
<reference evidence="1 2" key="1">
    <citation type="journal article" date="2012" name="PLoS Pathog.">
        <title>Diverse lifestyles and strategies of plant pathogenesis encoded in the genomes of eighteen Dothideomycetes fungi.</title>
        <authorList>
            <person name="Ohm R.A."/>
            <person name="Feau N."/>
            <person name="Henrissat B."/>
            <person name="Schoch C.L."/>
            <person name="Horwitz B.A."/>
            <person name="Barry K.W."/>
            <person name="Condon B.J."/>
            <person name="Copeland A.C."/>
            <person name="Dhillon B."/>
            <person name="Glaser F."/>
            <person name="Hesse C.N."/>
            <person name="Kosti I."/>
            <person name="LaButti K."/>
            <person name="Lindquist E.A."/>
            <person name="Lucas S."/>
            <person name="Salamov A.A."/>
            <person name="Bradshaw R.E."/>
            <person name="Ciuffetti L."/>
            <person name="Hamelin R.C."/>
            <person name="Kema G.H.J."/>
            <person name="Lawrence C."/>
            <person name="Scott J.A."/>
            <person name="Spatafora J.W."/>
            <person name="Turgeon B.G."/>
            <person name="de Wit P.J.G.M."/>
            <person name="Zhong S."/>
            <person name="Goodwin S.B."/>
            <person name="Grigoriev I.V."/>
        </authorList>
    </citation>
    <scope>NUCLEOTIDE SEQUENCE [LARGE SCALE GENOMIC DNA]</scope>
    <source>
        <strain evidence="2">ND90Pr / ATCC 201652</strain>
    </source>
</reference>
<name>M2S8R1_COCSN</name>
<protein>
    <submittedName>
        <fullName evidence="1">Uncharacterized protein</fullName>
    </submittedName>
</protein>
<dbReference type="OMA" id="KHMIVAR"/>
<dbReference type="Proteomes" id="UP000016934">
    <property type="component" value="Unassembled WGS sequence"/>
</dbReference>
<dbReference type="GeneID" id="19135446"/>
<reference evidence="2" key="2">
    <citation type="journal article" date="2013" name="PLoS Genet.">
        <title>Comparative genome structure, secondary metabolite, and effector coding capacity across Cochliobolus pathogens.</title>
        <authorList>
            <person name="Condon B.J."/>
            <person name="Leng Y."/>
            <person name="Wu D."/>
            <person name="Bushley K.E."/>
            <person name="Ohm R.A."/>
            <person name="Otillar R."/>
            <person name="Martin J."/>
            <person name="Schackwitz W."/>
            <person name="Grimwood J."/>
            <person name="MohdZainudin N."/>
            <person name="Xue C."/>
            <person name="Wang R."/>
            <person name="Manning V.A."/>
            <person name="Dhillon B."/>
            <person name="Tu Z.J."/>
            <person name="Steffenson B.J."/>
            <person name="Salamov A."/>
            <person name="Sun H."/>
            <person name="Lowry S."/>
            <person name="LaButti K."/>
            <person name="Han J."/>
            <person name="Copeland A."/>
            <person name="Lindquist E."/>
            <person name="Barry K."/>
            <person name="Schmutz J."/>
            <person name="Baker S.E."/>
            <person name="Ciuffetti L.M."/>
            <person name="Grigoriev I.V."/>
            <person name="Zhong S."/>
            <person name="Turgeon B.G."/>
        </authorList>
    </citation>
    <scope>NUCLEOTIDE SEQUENCE [LARGE SCALE GENOMIC DNA]</scope>
    <source>
        <strain evidence="2">ND90Pr / ATCC 201652</strain>
    </source>
</reference>
<dbReference type="AlphaFoldDB" id="M2S8R1"/>
<dbReference type="KEGG" id="bsc:COCSADRAFT_262117"/>
<dbReference type="RefSeq" id="XP_007705419.1">
    <property type="nucleotide sequence ID" value="XM_007707229.1"/>
</dbReference>
<organism evidence="1 2">
    <name type="scientific">Cochliobolus sativus (strain ND90Pr / ATCC 201652)</name>
    <name type="common">Common root rot and spot blotch fungus</name>
    <name type="synonym">Bipolaris sorokiniana</name>
    <dbReference type="NCBI Taxonomy" id="665912"/>
    <lineage>
        <taxon>Eukaryota</taxon>
        <taxon>Fungi</taxon>
        <taxon>Dikarya</taxon>
        <taxon>Ascomycota</taxon>
        <taxon>Pezizomycotina</taxon>
        <taxon>Dothideomycetes</taxon>
        <taxon>Pleosporomycetidae</taxon>
        <taxon>Pleosporales</taxon>
        <taxon>Pleosporineae</taxon>
        <taxon>Pleosporaceae</taxon>
        <taxon>Bipolaris</taxon>
    </lineage>
</organism>
<accession>M2S8R1</accession>
<dbReference type="OrthoDB" id="10327723at2759"/>
<sequence length="180" mass="19785">MVHGLASFGKANTLITSSLSFSLVEQQQRRTTLSEGAYVILTAMQGCMPFVAQEFDPVWCWASLARIHSRMFTAVSRALHFSSESGASRPRDCRVYKHRKGSVLRVSYPGKIILGGNVVLVELKKSGLVVVLYRGGKSYGRYPVASFGRSIWGCSGGEQKEKKNQTVGKKHMIVARQAAT</sequence>
<keyword evidence="2" id="KW-1185">Reference proteome</keyword>
<proteinExistence type="predicted"/>
<gene>
    <name evidence="1" type="ORF">COCSADRAFT_262117</name>
</gene>
<evidence type="ECO:0000313" key="2">
    <source>
        <dbReference type="Proteomes" id="UP000016934"/>
    </source>
</evidence>
<dbReference type="HOGENOM" id="CLU_128302_0_0_1"/>